<keyword evidence="1" id="KW-1133">Transmembrane helix</keyword>
<name>A0ABP3XP47_9SPHN</name>
<evidence type="ECO:0008006" key="4">
    <source>
        <dbReference type="Google" id="ProtNLM"/>
    </source>
</evidence>
<sequence>MTEATGIARKSLWTRARDMAAQAPPERNRQVDFLRALSILAVVVGHWLVRRPLYERRRGRGRTSARHPALDAVADQGGQVMPLFFLVGGLSLGMSLAATLRKGGGPWMLKQV</sequence>
<feature type="transmembrane region" description="Helical" evidence="1">
    <location>
        <begin position="33"/>
        <end position="49"/>
    </location>
</feature>
<proteinExistence type="predicted"/>
<feature type="transmembrane region" description="Helical" evidence="1">
    <location>
        <begin position="80"/>
        <end position="100"/>
    </location>
</feature>
<keyword evidence="1" id="KW-0472">Membrane</keyword>
<keyword evidence="3" id="KW-1185">Reference proteome</keyword>
<gene>
    <name evidence="2" type="ORF">GCM10009115_27720</name>
</gene>
<organism evidence="2 3">
    <name type="scientific">Sphingopyxis soli</name>
    <dbReference type="NCBI Taxonomy" id="592051"/>
    <lineage>
        <taxon>Bacteria</taxon>
        <taxon>Pseudomonadati</taxon>
        <taxon>Pseudomonadota</taxon>
        <taxon>Alphaproteobacteria</taxon>
        <taxon>Sphingomonadales</taxon>
        <taxon>Sphingomonadaceae</taxon>
        <taxon>Sphingopyxis</taxon>
    </lineage>
</organism>
<keyword evidence="1" id="KW-0812">Transmembrane</keyword>
<accession>A0ABP3XP47</accession>
<evidence type="ECO:0000256" key="1">
    <source>
        <dbReference type="SAM" id="Phobius"/>
    </source>
</evidence>
<comment type="caution">
    <text evidence="2">The sequence shown here is derived from an EMBL/GenBank/DDBJ whole genome shotgun (WGS) entry which is preliminary data.</text>
</comment>
<dbReference type="Proteomes" id="UP001500738">
    <property type="component" value="Unassembled WGS sequence"/>
</dbReference>
<reference evidence="3" key="1">
    <citation type="journal article" date="2019" name="Int. J. Syst. Evol. Microbiol.">
        <title>The Global Catalogue of Microorganisms (GCM) 10K type strain sequencing project: providing services to taxonomists for standard genome sequencing and annotation.</title>
        <authorList>
            <consortium name="The Broad Institute Genomics Platform"/>
            <consortium name="The Broad Institute Genome Sequencing Center for Infectious Disease"/>
            <person name="Wu L."/>
            <person name="Ma J."/>
        </authorList>
    </citation>
    <scope>NUCLEOTIDE SEQUENCE [LARGE SCALE GENOMIC DNA]</scope>
    <source>
        <strain evidence="3">JCM 15910</strain>
    </source>
</reference>
<dbReference type="EMBL" id="BAAAFE010000009">
    <property type="protein sequence ID" value="GAA0866167.1"/>
    <property type="molecule type" value="Genomic_DNA"/>
</dbReference>
<evidence type="ECO:0000313" key="3">
    <source>
        <dbReference type="Proteomes" id="UP001500738"/>
    </source>
</evidence>
<dbReference type="RefSeq" id="WP_215349054.1">
    <property type="nucleotide sequence ID" value="NZ_BAAAFE010000009.1"/>
</dbReference>
<evidence type="ECO:0000313" key="2">
    <source>
        <dbReference type="EMBL" id="GAA0866167.1"/>
    </source>
</evidence>
<protein>
    <recommendedName>
        <fullName evidence="4">Acyltransferase</fullName>
    </recommendedName>
</protein>